<protein>
    <submittedName>
        <fullName evidence="3">Uncharacterized protein LOC104763812</fullName>
    </submittedName>
</protein>
<name>A0ABM0XG37_CAMSA</name>
<evidence type="ECO:0000313" key="3">
    <source>
        <dbReference type="RefSeq" id="XP_010485499.1"/>
    </source>
</evidence>
<feature type="region of interest" description="Disordered" evidence="1">
    <location>
        <begin position="149"/>
        <end position="261"/>
    </location>
</feature>
<dbReference type="PANTHER" id="PTHR36707">
    <property type="entry name" value="T20M3.17 PROTEIN"/>
    <property type="match status" value="1"/>
</dbReference>
<feature type="compositionally biased region" description="Basic and acidic residues" evidence="1">
    <location>
        <begin position="240"/>
        <end position="260"/>
    </location>
</feature>
<evidence type="ECO:0000256" key="1">
    <source>
        <dbReference type="SAM" id="MobiDB-lite"/>
    </source>
</evidence>
<gene>
    <name evidence="3" type="primary">LOC104763812</name>
</gene>
<sequence>MAFTIEKDGSKGFVKRVASSFSMRKKKNATGEPKLLPRSKSTGSTNFESMRPPATKKTSDVTNKTRIKPSGGVTPQLRREKIDDRGGGTNKKFGKWRSFDDSDSVWLSSDCGSPTSLLEERRLSVSFRFSVDESVVSWLSNLAKSSLSLNHQEVSSTKDRPRIPRNTKGNAENVQKKDSSSSAPNLTVLFDSSTHSSHGKKVSFSPSSGTNIDSGNSSPALTISSDLPSGPKDQTATSLAHEESLDEKSAESVDSKHSSNVDEPLFWPYEQRFDWRPEDILKHFSMSPRRKKLLNAKVSAAGSSPRSMRAQLLQARKLDLKDGSKRKLVFSGPITNASKIPELKRSTSNSSNKKNDSIKKEPIRNCVKRNKSLPSRLRKSSKTCSKVVPIEVAEGVIAAAERAKVEITASSKLINRRSKTMLEDDFALMNDFSIEKAVGLGEFKGREGIDSEFNSDTFLFDDSL</sequence>
<reference evidence="2" key="1">
    <citation type="journal article" date="2014" name="Nat. Commun.">
        <title>The emerging biofuel crop Camelina sativa retains a highly undifferentiated hexaploid genome structure.</title>
        <authorList>
            <person name="Kagale S."/>
            <person name="Koh C."/>
            <person name="Nixon J."/>
            <person name="Bollina V."/>
            <person name="Clarke W.E."/>
            <person name="Tuteja R."/>
            <person name="Spillane C."/>
            <person name="Robinson S.J."/>
            <person name="Links M.G."/>
            <person name="Clarke C."/>
            <person name="Higgins E.E."/>
            <person name="Huebert T."/>
            <person name="Sharpe A.G."/>
            <person name="Parkin I.A."/>
        </authorList>
    </citation>
    <scope>NUCLEOTIDE SEQUENCE [LARGE SCALE GENOMIC DNA]</scope>
    <source>
        <strain evidence="2">cv. DH55</strain>
    </source>
</reference>
<feature type="compositionally biased region" description="Polar residues" evidence="1">
    <location>
        <begin position="180"/>
        <end position="196"/>
    </location>
</feature>
<feature type="region of interest" description="Disordered" evidence="1">
    <location>
        <begin position="340"/>
        <end position="361"/>
    </location>
</feature>
<evidence type="ECO:0000313" key="2">
    <source>
        <dbReference type="Proteomes" id="UP000694864"/>
    </source>
</evidence>
<feature type="compositionally biased region" description="Polar residues" evidence="1">
    <location>
        <begin position="39"/>
        <end position="48"/>
    </location>
</feature>
<dbReference type="RefSeq" id="XP_010485499.1">
    <property type="nucleotide sequence ID" value="XM_010487197.2"/>
</dbReference>
<accession>A0ABM0XG37</accession>
<proteinExistence type="predicted"/>
<feature type="compositionally biased region" description="Polar residues" evidence="1">
    <location>
        <begin position="204"/>
        <end position="238"/>
    </location>
</feature>
<dbReference type="PANTHER" id="PTHR36707:SF1">
    <property type="entry name" value="T20M3.17 PROTEIN"/>
    <property type="match status" value="1"/>
</dbReference>
<dbReference type="Proteomes" id="UP000694864">
    <property type="component" value="Chromosome 3"/>
</dbReference>
<organism evidence="2 3">
    <name type="scientific">Camelina sativa</name>
    <name type="common">False flax</name>
    <name type="synonym">Myagrum sativum</name>
    <dbReference type="NCBI Taxonomy" id="90675"/>
    <lineage>
        <taxon>Eukaryota</taxon>
        <taxon>Viridiplantae</taxon>
        <taxon>Streptophyta</taxon>
        <taxon>Embryophyta</taxon>
        <taxon>Tracheophyta</taxon>
        <taxon>Spermatophyta</taxon>
        <taxon>Magnoliopsida</taxon>
        <taxon>eudicotyledons</taxon>
        <taxon>Gunneridae</taxon>
        <taxon>Pentapetalae</taxon>
        <taxon>rosids</taxon>
        <taxon>malvids</taxon>
        <taxon>Brassicales</taxon>
        <taxon>Brassicaceae</taxon>
        <taxon>Camelineae</taxon>
        <taxon>Camelina</taxon>
    </lineage>
</organism>
<feature type="region of interest" description="Disordered" evidence="1">
    <location>
        <begin position="18"/>
        <end position="94"/>
    </location>
</feature>
<keyword evidence="2" id="KW-1185">Reference proteome</keyword>
<dbReference type="GeneID" id="104763812"/>
<feature type="compositionally biased region" description="Basic and acidic residues" evidence="1">
    <location>
        <begin position="77"/>
        <end position="86"/>
    </location>
</feature>
<reference evidence="3" key="2">
    <citation type="submission" date="2025-08" db="UniProtKB">
        <authorList>
            <consortium name="RefSeq"/>
        </authorList>
    </citation>
    <scope>IDENTIFICATION</scope>
    <source>
        <tissue evidence="3">Leaf</tissue>
    </source>
</reference>